<comment type="caution">
    <text evidence="2">The sequence shown here is derived from an EMBL/GenBank/DDBJ whole genome shotgun (WGS) entry which is preliminary data.</text>
</comment>
<evidence type="ECO:0008006" key="4">
    <source>
        <dbReference type="Google" id="ProtNLM"/>
    </source>
</evidence>
<organism evidence="2 3">
    <name type="scientific">Pristionchus fissidentatus</name>
    <dbReference type="NCBI Taxonomy" id="1538716"/>
    <lineage>
        <taxon>Eukaryota</taxon>
        <taxon>Metazoa</taxon>
        <taxon>Ecdysozoa</taxon>
        <taxon>Nematoda</taxon>
        <taxon>Chromadorea</taxon>
        <taxon>Rhabditida</taxon>
        <taxon>Rhabditina</taxon>
        <taxon>Diplogasteromorpha</taxon>
        <taxon>Diplogasteroidea</taxon>
        <taxon>Neodiplogasteridae</taxon>
        <taxon>Pristionchus</taxon>
    </lineage>
</organism>
<dbReference type="AlphaFoldDB" id="A0AAV5WBD8"/>
<sequence length="183" mass="21478">LCNFFRMAYRLIVFISLFIIVCKSTTDRTSIEEMALLPKVSSLFEAADTIGEDFRIKYPAIFDDDELVAFKKELLDFFILKPSEQDELLAGFPSRFKVIPSKFSAMKKVVEEEYNALSKDDQQYFNNVDIYMKYLIAVHPLIDLVRSKTEEYERRGLTEKEIAKEVKAKEMQLHNEWYGRSEL</sequence>
<protein>
    <recommendedName>
        <fullName evidence="4">Nematode fatty acid retinoid binding protein</fullName>
    </recommendedName>
</protein>
<reference evidence="2" key="1">
    <citation type="submission" date="2023-10" db="EMBL/GenBank/DDBJ databases">
        <title>Genome assembly of Pristionchus species.</title>
        <authorList>
            <person name="Yoshida K."/>
            <person name="Sommer R.J."/>
        </authorList>
    </citation>
    <scope>NUCLEOTIDE SEQUENCE</scope>
    <source>
        <strain evidence="2">RS5133</strain>
    </source>
</reference>
<feature type="non-terminal residue" evidence="2">
    <location>
        <position position="1"/>
    </location>
</feature>
<evidence type="ECO:0000313" key="3">
    <source>
        <dbReference type="Proteomes" id="UP001432322"/>
    </source>
</evidence>
<evidence type="ECO:0000313" key="2">
    <source>
        <dbReference type="EMBL" id="GMT27735.1"/>
    </source>
</evidence>
<feature type="signal peptide" evidence="1">
    <location>
        <begin position="1"/>
        <end position="24"/>
    </location>
</feature>
<keyword evidence="3" id="KW-1185">Reference proteome</keyword>
<name>A0AAV5WBD8_9BILA</name>
<keyword evidence="1" id="KW-0732">Signal</keyword>
<gene>
    <name evidence="2" type="ORF">PFISCL1PPCAC_19032</name>
</gene>
<dbReference type="EMBL" id="BTSY01000005">
    <property type="protein sequence ID" value="GMT27735.1"/>
    <property type="molecule type" value="Genomic_DNA"/>
</dbReference>
<evidence type="ECO:0000256" key="1">
    <source>
        <dbReference type="SAM" id="SignalP"/>
    </source>
</evidence>
<accession>A0AAV5WBD8</accession>
<proteinExistence type="predicted"/>
<feature type="chain" id="PRO_5043540326" description="Nematode fatty acid retinoid binding protein" evidence="1">
    <location>
        <begin position="25"/>
        <end position="183"/>
    </location>
</feature>
<dbReference type="Proteomes" id="UP001432322">
    <property type="component" value="Unassembled WGS sequence"/>
</dbReference>